<dbReference type="PROSITE" id="PS51898">
    <property type="entry name" value="TYR_RECOMBINASE"/>
    <property type="match status" value="1"/>
</dbReference>
<feature type="domain" description="Core-binding (CB)" evidence="11">
    <location>
        <begin position="1"/>
        <end position="86"/>
    </location>
</feature>
<dbReference type="InterPro" id="IPR023009">
    <property type="entry name" value="Tyrosine_recombinase_XerC/XerD"/>
</dbReference>
<dbReference type="InterPro" id="IPR044068">
    <property type="entry name" value="CB"/>
</dbReference>
<comment type="similarity">
    <text evidence="9">Belongs to the 'phage' integrase family. XerC subfamily.</text>
</comment>
<evidence type="ECO:0000313" key="13">
    <source>
        <dbReference type="Proteomes" id="UP000179797"/>
    </source>
</evidence>
<dbReference type="Proteomes" id="UP000179797">
    <property type="component" value="Unassembled WGS sequence"/>
</dbReference>
<evidence type="ECO:0000259" key="11">
    <source>
        <dbReference type="PROSITE" id="PS51900"/>
    </source>
</evidence>
<evidence type="ECO:0000256" key="6">
    <source>
        <dbReference type="ARBA" id="ARBA00023125"/>
    </source>
</evidence>
<evidence type="ECO:0000256" key="5">
    <source>
        <dbReference type="ARBA" id="ARBA00022908"/>
    </source>
</evidence>
<dbReference type="InterPro" id="IPR011010">
    <property type="entry name" value="DNA_brk_join_enz"/>
</dbReference>
<comment type="caution">
    <text evidence="12">The sequence shown here is derived from an EMBL/GenBank/DDBJ whole genome shotgun (WGS) entry which is preliminary data.</text>
</comment>
<keyword evidence="8 9" id="KW-0131">Cell cycle</keyword>
<dbReference type="SUPFAM" id="SSF56349">
    <property type="entry name" value="DNA breaking-rejoining enzymes"/>
    <property type="match status" value="1"/>
</dbReference>
<evidence type="ECO:0000256" key="4">
    <source>
        <dbReference type="ARBA" id="ARBA00022829"/>
    </source>
</evidence>
<feature type="active site" evidence="9">
    <location>
        <position position="241"/>
    </location>
</feature>
<feature type="active site" evidence="9">
    <location>
        <position position="148"/>
    </location>
</feature>
<dbReference type="GO" id="GO:0051301">
    <property type="term" value="P:cell division"/>
    <property type="evidence" value="ECO:0007669"/>
    <property type="project" value="UniProtKB-KW"/>
</dbReference>
<dbReference type="PANTHER" id="PTHR30349">
    <property type="entry name" value="PHAGE INTEGRASE-RELATED"/>
    <property type="match status" value="1"/>
</dbReference>
<dbReference type="GO" id="GO:0005737">
    <property type="term" value="C:cytoplasm"/>
    <property type="evidence" value="ECO:0007669"/>
    <property type="project" value="UniProtKB-SubCell"/>
</dbReference>
<protein>
    <recommendedName>
        <fullName evidence="9">Tyrosine recombinase XerC</fullName>
    </recommendedName>
</protein>
<keyword evidence="6 9" id="KW-0238">DNA-binding</keyword>
<dbReference type="NCBIfam" id="NF040815">
    <property type="entry name" value="recomb_XerA_Arch"/>
    <property type="match status" value="1"/>
</dbReference>
<name>A0A1S1Z0U4_FLAPC</name>
<keyword evidence="13" id="KW-1185">Reference proteome</keyword>
<keyword evidence="5 9" id="KW-0229">DNA integration</keyword>
<dbReference type="PANTHER" id="PTHR30349:SF77">
    <property type="entry name" value="TYROSINE RECOMBINASE XERC"/>
    <property type="match status" value="1"/>
</dbReference>
<dbReference type="Pfam" id="PF00589">
    <property type="entry name" value="Phage_integrase"/>
    <property type="match status" value="1"/>
</dbReference>
<keyword evidence="4 9" id="KW-0159">Chromosome partition</keyword>
<keyword evidence="7 9" id="KW-0233">DNA recombination</keyword>
<feature type="active site" description="O-(3'-phospho-DNA)-tyrosine intermediate" evidence="9">
    <location>
        <position position="273"/>
    </location>
</feature>
<evidence type="ECO:0000256" key="1">
    <source>
        <dbReference type="ARBA" id="ARBA00004496"/>
    </source>
</evidence>
<evidence type="ECO:0000313" key="12">
    <source>
        <dbReference type="EMBL" id="OHX66889.1"/>
    </source>
</evidence>
<dbReference type="InterPro" id="IPR050090">
    <property type="entry name" value="Tyrosine_recombinase_XerCD"/>
</dbReference>
<dbReference type="RefSeq" id="WP_044223051.1">
    <property type="nucleotide sequence ID" value="NZ_JRYR02000001.1"/>
</dbReference>
<dbReference type="InterPro" id="IPR004107">
    <property type="entry name" value="Integrase_SAM-like_N"/>
</dbReference>
<dbReference type="EMBL" id="JRYR02000001">
    <property type="protein sequence ID" value="OHX66889.1"/>
    <property type="molecule type" value="Genomic_DNA"/>
</dbReference>
<dbReference type="AlphaFoldDB" id="A0A1S1Z0U4"/>
<feature type="active site" evidence="9">
    <location>
        <position position="238"/>
    </location>
</feature>
<dbReference type="Pfam" id="PF02899">
    <property type="entry name" value="Phage_int_SAM_1"/>
    <property type="match status" value="1"/>
</dbReference>
<reference evidence="12 13" key="1">
    <citation type="journal article" date="2012" name="Int. J. Syst. Evol. Microbiol.">
        <title>Flammeovirga pacifica sp. nov., isolated from deep-sea sediment.</title>
        <authorList>
            <person name="Xu H."/>
            <person name="Fu Y."/>
            <person name="Yang N."/>
            <person name="Ding Z."/>
            <person name="Lai Q."/>
            <person name="Zeng R."/>
        </authorList>
    </citation>
    <scope>NUCLEOTIDE SEQUENCE [LARGE SCALE GENOMIC DNA]</scope>
    <source>
        <strain evidence="13">DSM 24597 / LMG 26175 / WPAGA1</strain>
    </source>
</reference>
<evidence type="ECO:0000259" key="10">
    <source>
        <dbReference type="PROSITE" id="PS51898"/>
    </source>
</evidence>
<proteinExistence type="inferred from homology"/>
<comment type="subunit">
    <text evidence="9">Forms a cyclic heterotetrameric complex composed of two molecules of XerC and two molecules of XerD.</text>
</comment>
<dbReference type="GO" id="GO:0007059">
    <property type="term" value="P:chromosome segregation"/>
    <property type="evidence" value="ECO:0007669"/>
    <property type="project" value="UniProtKB-UniRule"/>
</dbReference>
<organism evidence="12 13">
    <name type="scientific">Flammeovirga pacifica</name>
    <dbReference type="NCBI Taxonomy" id="915059"/>
    <lineage>
        <taxon>Bacteria</taxon>
        <taxon>Pseudomonadati</taxon>
        <taxon>Bacteroidota</taxon>
        <taxon>Cytophagia</taxon>
        <taxon>Cytophagales</taxon>
        <taxon>Flammeovirgaceae</taxon>
        <taxon>Flammeovirga</taxon>
    </lineage>
</organism>
<feature type="active site" evidence="9">
    <location>
        <position position="172"/>
    </location>
</feature>
<evidence type="ECO:0000256" key="3">
    <source>
        <dbReference type="ARBA" id="ARBA00022618"/>
    </source>
</evidence>
<dbReference type="InterPro" id="IPR010998">
    <property type="entry name" value="Integrase_recombinase_N"/>
</dbReference>
<accession>A0A1S1Z0U4</accession>
<feature type="active site" evidence="9">
    <location>
        <position position="264"/>
    </location>
</feature>
<sequence length="297" mass="34228">MKSSLQSFFDYLKYEKKVSEHTVTAYTIDLNQFEDFLKNEQPHFLIENCSKSEIRLWIASLMEEKLSNKSVNRKIASIKSFFKYLRKIDAITSDPSRGIHSIKTPKRLPQYVKASEMEALFNRDAFDNSFEGIRNKLILEFLYGTGLRASELLGIEVKDIDFSTKTIKVLGKRNKERLIPLHSVLIQQLNNYLKERNTFDSTALFIHQKGTALNYPQLYQIVKKYLSEHTTTSKKSPHVLRHSFATSMLENGAQLNDIKELLGHANLSATQIYTHSTLKRMKSVHTQAHPRGGNKKS</sequence>
<feature type="domain" description="Tyr recombinase" evidence="10">
    <location>
        <begin position="107"/>
        <end position="286"/>
    </location>
</feature>
<evidence type="ECO:0000256" key="8">
    <source>
        <dbReference type="ARBA" id="ARBA00023306"/>
    </source>
</evidence>
<dbReference type="GO" id="GO:0006313">
    <property type="term" value="P:DNA transposition"/>
    <property type="evidence" value="ECO:0007669"/>
    <property type="project" value="UniProtKB-UniRule"/>
</dbReference>
<comment type="function">
    <text evidence="9">Site-specific tyrosine recombinase, which acts by catalyzing the cutting and rejoining of the recombining DNA molecules. The XerC-XerD complex is essential to convert dimers of the bacterial chromosome into monomers to permit their segregation at cell division. It also contributes to the segregational stability of plasmids.</text>
</comment>
<keyword evidence="3 9" id="KW-0132">Cell division</keyword>
<evidence type="ECO:0000256" key="9">
    <source>
        <dbReference type="HAMAP-Rule" id="MF_01808"/>
    </source>
</evidence>
<dbReference type="GO" id="GO:0009037">
    <property type="term" value="F:tyrosine-based site-specific recombinase activity"/>
    <property type="evidence" value="ECO:0007669"/>
    <property type="project" value="UniProtKB-UniRule"/>
</dbReference>
<dbReference type="HAMAP" id="MF_01808">
    <property type="entry name" value="Recomb_XerC_XerD"/>
    <property type="match status" value="1"/>
</dbReference>
<evidence type="ECO:0000256" key="7">
    <source>
        <dbReference type="ARBA" id="ARBA00023172"/>
    </source>
</evidence>
<dbReference type="InterPro" id="IPR013762">
    <property type="entry name" value="Integrase-like_cat_sf"/>
</dbReference>
<dbReference type="Gene3D" id="1.10.150.130">
    <property type="match status" value="1"/>
</dbReference>
<dbReference type="InterPro" id="IPR002104">
    <property type="entry name" value="Integrase_catalytic"/>
</dbReference>
<dbReference type="GO" id="GO:0003677">
    <property type="term" value="F:DNA binding"/>
    <property type="evidence" value="ECO:0007669"/>
    <property type="project" value="UniProtKB-UniRule"/>
</dbReference>
<dbReference type="Gene3D" id="1.10.443.10">
    <property type="entry name" value="Intergrase catalytic core"/>
    <property type="match status" value="1"/>
</dbReference>
<keyword evidence="2 9" id="KW-0963">Cytoplasm</keyword>
<dbReference type="STRING" id="915059.NH26_11240"/>
<gene>
    <name evidence="9" type="primary">xerC</name>
    <name evidence="12" type="ORF">NH26_11240</name>
</gene>
<dbReference type="PROSITE" id="PS51900">
    <property type="entry name" value="CB"/>
    <property type="match status" value="1"/>
</dbReference>
<dbReference type="OrthoDB" id="9801717at2"/>
<comment type="subcellular location">
    <subcellularLocation>
        <location evidence="1 9">Cytoplasm</location>
    </subcellularLocation>
</comment>
<evidence type="ECO:0000256" key="2">
    <source>
        <dbReference type="ARBA" id="ARBA00022490"/>
    </source>
</evidence>